<dbReference type="Proteomes" id="UP001500902">
    <property type="component" value="Unassembled WGS sequence"/>
</dbReference>
<proteinExistence type="predicted"/>
<evidence type="ECO:0000313" key="2">
    <source>
        <dbReference type="EMBL" id="GAA3694683.1"/>
    </source>
</evidence>
<keyword evidence="3" id="KW-1185">Reference proteome</keyword>
<comment type="caution">
    <text evidence="2">The sequence shown here is derived from an EMBL/GenBank/DDBJ whole genome shotgun (WGS) entry which is preliminary data.</text>
</comment>
<dbReference type="Gene3D" id="3.30.720.120">
    <property type="match status" value="1"/>
</dbReference>
<protein>
    <recommendedName>
        <fullName evidence="1">VOC domain-containing protein</fullName>
    </recommendedName>
</protein>
<gene>
    <name evidence="2" type="ORF">GCM10022224_070360</name>
</gene>
<dbReference type="RefSeq" id="WP_344887827.1">
    <property type="nucleotide sequence ID" value="NZ_BAAAZP010000143.1"/>
</dbReference>
<feature type="domain" description="VOC" evidence="1">
    <location>
        <begin position="1"/>
        <end position="129"/>
    </location>
</feature>
<dbReference type="Gene3D" id="3.30.720.110">
    <property type="match status" value="1"/>
</dbReference>
<dbReference type="PANTHER" id="PTHR34109:SF1">
    <property type="entry name" value="VOC DOMAIN-CONTAINING PROTEIN"/>
    <property type="match status" value="1"/>
</dbReference>
<name>A0ABP7CUV3_9ACTN</name>
<organism evidence="2 3">
    <name type="scientific">Nonomuraea antimicrobica</name>
    <dbReference type="NCBI Taxonomy" id="561173"/>
    <lineage>
        <taxon>Bacteria</taxon>
        <taxon>Bacillati</taxon>
        <taxon>Actinomycetota</taxon>
        <taxon>Actinomycetes</taxon>
        <taxon>Streptosporangiales</taxon>
        <taxon>Streptosporangiaceae</taxon>
        <taxon>Nonomuraea</taxon>
    </lineage>
</organism>
<dbReference type="PROSITE" id="PS51819">
    <property type="entry name" value="VOC"/>
    <property type="match status" value="1"/>
</dbReference>
<dbReference type="SUPFAM" id="SSF54593">
    <property type="entry name" value="Glyoxalase/Bleomycin resistance protein/Dihydroxybiphenyl dioxygenase"/>
    <property type="match status" value="1"/>
</dbReference>
<reference evidence="3" key="1">
    <citation type="journal article" date="2019" name="Int. J. Syst. Evol. Microbiol.">
        <title>The Global Catalogue of Microorganisms (GCM) 10K type strain sequencing project: providing services to taxonomists for standard genome sequencing and annotation.</title>
        <authorList>
            <consortium name="The Broad Institute Genomics Platform"/>
            <consortium name="The Broad Institute Genome Sequencing Center for Infectious Disease"/>
            <person name="Wu L."/>
            <person name="Ma J."/>
        </authorList>
    </citation>
    <scope>NUCLEOTIDE SEQUENCE [LARGE SCALE GENOMIC DNA]</scope>
    <source>
        <strain evidence="3">JCM 16904</strain>
    </source>
</reference>
<dbReference type="EMBL" id="BAAAZP010000143">
    <property type="protein sequence ID" value="GAA3694683.1"/>
    <property type="molecule type" value="Genomic_DNA"/>
</dbReference>
<dbReference type="PANTHER" id="PTHR34109">
    <property type="entry name" value="BNAUNNG04460D PROTEIN-RELATED"/>
    <property type="match status" value="1"/>
</dbReference>
<dbReference type="InterPro" id="IPR029068">
    <property type="entry name" value="Glyas_Bleomycin-R_OHBP_Dase"/>
</dbReference>
<accession>A0ABP7CUV3</accession>
<dbReference type="InterPro" id="IPR037523">
    <property type="entry name" value="VOC_core"/>
</dbReference>
<evidence type="ECO:0000259" key="1">
    <source>
        <dbReference type="PROSITE" id="PS51819"/>
    </source>
</evidence>
<evidence type="ECO:0000313" key="3">
    <source>
        <dbReference type="Proteomes" id="UP001500902"/>
    </source>
</evidence>
<sequence>MLVTPYLMVHSAKQFVDFASHVFGAQAENVMPLEGDAERVVHGQVRIGRSTLYFADAGIDGGQCLPPYRPGEDPSHVQMHVTLPDPAAAYAAAVARGATPVMEVTPQGDGTEMCGWVDPFGTLWWVVSDPAPAADRTP</sequence>